<organism evidence="1 2">
    <name type="scientific">Methylocystis bryophila</name>
    <dbReference type="NCBI Taxonomy" id="655015"/>
    <lineage>
        <taxon>Bacteria</taxon>
        <taxon>Pseudomonadati</taxon>
        <taxon>Pseudomonadota</taxon>
        <taxon>Alphaproteobacteria</taxon>
        <taxon>Hyphomicrobiales</taxon>
        <taxon>Methylocystaceae</taxon>
        <taxon>Methylocystis</taxon>
    </lineage>
</organism>
<name>A0A1W6N104_9HYPH</name>
<dbReference type="STRING" id="655015.B1812_08470"/>
<accession>A0A1W6N104</accession>
<sequence length="272" mass="30764">MIKKWGALFGEKKQKPPPIFERYVPLAPSHQNAVDAIPGWSTSLPPEHGVKAGALATYADPRIAWAIQCYGSLEGREVLELGPLEAGHTFMLDRAGAQVDAVEANQLAFMRCLVAKEIIGLPRSRFWLGDFVKWLENSEKTYDLIVASGVLYHQRDPLRLLDLIAQKSSAVYMWTHLVWETHMPPDDPRRVVFSPEVEEHLFHGVKVKAHRRTYLQAEANPAFCGGMQDEHRWLDHEDLFEALKAMGFHDIQTAHEEPGHLFGPAISIFARK</sequence>
<protein>
    <recommendedName>
        <fullName evidence="3">SAM-dependent methyltransferase</fullName>
    </recommendedName>
</protein>
<dbReference type="EMBL" id="CP019948">
    <property type="protein sequence ID" value="ARN83499.1"/>
    <property type="molecule type" value="Genomic_DNA"/>
</dbReference>
<dbReference type="CDD" id="cd02440">
    <property type="entry name" value="AdoMet_MTases"/>
    <property type="match status" value="1"/>
</dbReference>
<dbReference type="AlphaFoldDB" id="A0A1W6N104"/>
<dbReference type="Gene3D" id="3.40.50.150">
    <property type="entry name" value="Vaccinia Virus protein VP39"/>
    <property type="match status" value="1"/>
</dbReference>
<evidence type="ECO:0008006" key="3">
    <source>
        <dbReference type="Google" id="ProtNLM"/>
    </source>
</evidence>
<proteinExistence type="predicted"/>
<evidence type="ECO:0000313" key="2">
    <source>
        <dbReference type="Proteomes" id="UP000193978"/>
    </source>
</evidence>
<dbReference type="OrthoDB" id="5195124at2"/>
<evidence type="ECO:0000313" key="1">
    <source>
        <dbReference type="EMBL" id="ARN83499.1"/>
    </source>
</evidence>
<keyword evidence="2" id="KW-1185">Reference proteome</keyword>
<gene>
    <name evidence="1" type="ORF">B1812_08470</name>
</gene>
<dbReference type="InterPro" id="IPR029063">
    <property type="entry name" value="SAM-dependent_MTases_sf"/>
</dbReference>
<dbReference type="SUPFAM" id="SSF53335">
    <property type="entry name" value="S-adenosyl-L-methionine-dependent methyltransferases"/>
    <property type="match status" value="1"/>
</dbReference>
<dbReference type="Proteomes" id="UP000193978">
    <property type="component" value="Chromosome"/>
</dbReference>
<dbReference type="KEGG" id="mbry:B1812_08470"/>
<reference evidence="1 2" key="1">
    <citation type="submission" date="2017-02" db="EMBL/GenBank/DDBJ databases">
        <authorList>
            <person name="Peterson S.W."/>
        </authorList>
    </citation>
    <scope>NUCLEOTIDE SEQUENCE [LARGE SCALE GENOMIC DNA]</scope>
    <source>
        <strain evidence="1 2">S285</strain>
    </source>
</reference>